<dbReference type="Proteomes" id="UP000050791">
    <property type="component" value="Unassembled WGS sequence"/>
</dbReference>
<feature type="compositionally biased region" description="Polar residues" evidence="13">
    <location>
        <begin position="1052"/>
        <end position="1067"/>
    </location>
</feature>
<dbReference type="InterPro" id="IPR001772">
    <property type="entry name" value="KA1_dom"/>
</dbReference>
<proteinExistence type="inferred from homology"/>
<evidence type="ECO:0000256" key="7">
    <source>
        <dbReference type="ARBA" id="ARBA00022741"/>
    </source>
</evidence>
<name>A0AA85B554_9TREM</name>
<accession>A0AA85B554</accession>
<sequence>MKMHHNISRLSMDKSKNLNHSIKSFNDSFKQTYNQHLWIDNTKSQMNSNGKYKIIRTIGQGNFAKVKLAIHLLTGREVAIKMIDKIKMYKTCRDKLTREVRVIKSINHPNIVQLYEVIETGRYVYLVMEYAKNGEMFEYLLKHNRMNESDARGKFRQILSAVQYCHRKNIVHRDLKAENLLLDYQNNIKLADFGFANHFNATSLLDTFCGSPPYAAPELLNGEKYIGPEVDVWALGVILYLFISGSLPFEASNLKELHRRITQCDYRIPYFMSTKCELIIKRMLEIDPIKRSCLEELMEDPWINIGYEHDRLKPYVEPRENYNDPIRIAIMNKLGFSNEDLRETFEKRLFNNIRATYLLLADTETQQRIGKQLISVGNMLSNSNLNLDIERKSSHKSVGRKLSIKDEPKSEPIQRHTTPVIISTSRDEHKPIVSSNQMDLIITSDPDLYQTIEQTMKCFDSQDISCSSTTITTNNPTNILPNDCKRSCNMHRVRAKSLNDNAETNDSNEKVVIYSLENDEDKLKNGQVVNNAKSTNSYKENHLKRHFIIDRAQTAIPVSLESHLKQNVVIINDKTSSWDNLPYDHTGRATVPIIIYQHENQYSHDGHSLQNQHSGNNNNDYYYHNKYGISNHHNLNYTHCSNTKYQRNNNVTIQSRFTNSQHKSHEEHLEHITSNHDKYEMNKENDFKIIVFQKGTKHNSYQSPLPNNSLSNNKLLPIKVNIINHVNNSTNNTLDNNNQSNDNQQYKIINLTNQNTISCKQNQPIKLYENNKFSQTKQNNYNHDENNINLKRPQIDLNHLRKNNSFNKKETEILIIKKDHLSERKFPQNKEVMYNGNLYKEIHEENNKQLTREQKRSFLPLFSITKENGQNSKEILDKVYIYRPNSKLVKCDTSIEKSFVKSQDFQSYLNCYESTNTITITSNHINSTTAPKVNNIHYSNGCTTKPNFGQCWSNSGTSRQNLNSINNIRHNNNNNSPQKHNTTQVPKISQLNWSYGVAVQNPNLKLLLSTLDQVVKKSYIDHVHLSPYHILCSQHVHCNYQSQNKHNDSQHTKIPSQFNHGKLNKSSYNRDKTPALLKWEMEVVHLPRFQTYGIRFKGIDGDLRHLRSMEKSLTEQLVQTMNSIK</sequence>
<evidence type="ECO:0000256" key="9">
    <source>
        <dbReference type="ARBA" id="ARBA00022840"/>
    </source>
</evidence>
<dbReference type="FunFam" id="1.10.510.10:FF:001222">
    <property type="entry name" value="Serine/threonine-protein kinase ppk25"/>
    <property type="match status" value="1"/>
</dbReference>
<dbReference type="WBParaSite" id="SMTH1_28540.1">
    <property type="protein sequence ID" value="SMTH1_28540.1"/>
    <property type="gene ID" value="SMTH1_28540"/>
</dbReference>
<feature type="domain" description="KA1" evidence="15">
    <location>
        <begin position="1070"/>
        <end position="1119"/>
    </location>
</feature>
<dbReference type="SUPFAM" id="SSF56112">
    <property type="entry name" value="Protein kinase-like (PK-like)"/>
    <property type="match status" value="1"/>
</dbReference>
<dbReference type="AlphaFoldDB" id="A0AA85B554"/>
<evidence type="ECO:0000256" key="8">
    <source>
        <dbReference type="ARBA" id="ARBA00022777"/>
    </source>
</evidence>
<comment type="catalytic activity">
    <reaction evidence="10">
        <text>L-threonyl-[protein] + ATP = O-phospho-L-threonyl-[protein] + ADP + H(+)</text>
        <dbReference type="Rhea" id="RHEA:46608"/>
        <dbReference type="Rhea" id="RHEA-COMP:11060"/>
        <dbReference type="Rhea" id="RHEA-COMP:11605"/>
        <dbReference type="ChEBI" id="CHEBI:15378"/>
        <dbReference type="ChEBI" id="CHEBI:30013"/>
        <dbReference type="ChEBI" id="CHEBI:30616"/>
        <dbReference type="ChEBI" id="CHEBI:61977"/>
        <dbReference type="ChEBI" id="CHEBI:456216"/>
        <dbReference type="EC" id="2.7.11.1"/>
    </reaction>
</comment>
<dbReference type="Pfam" id="PF00069">
    <property type="entry name" value="Pkinase"/>
    <property type="match status" value="1"/>
</dbReference>
<dbReference type="InterPro" id="IPR000719">
    <property type="entry name" value="Prot_kinase_dom"/>
</dbReference>
<dbReference type="CDD" id="cd14337">
    <property type="entry name" value="UBA_MARK_Par1"/>
    <property type="match status" value="1"/>
</dbReference>
<comment type="subcellular location">
    <subcellularLocation>
        <location evidence="1">Cytoplasm</location>
    </subcellularLocation>
</comment>
<dbReference type="GO" id="GO:0035556">
    <property type="term" value="P:intracellular signal transduction"/>
    <property type="evidence" value="ECO:0007669"/>
    <property type="project" value="TreeGrafter"/>
</dbReference>
<protein>
    <recommendedName>
        <fullName evidence="3">non-specific serine/threonine protein kinase</fullName>
        <ecNumber evidence="3">2.7.11.1</ecNumber>
    </recommendedName>
</protein>
<dbReference type="Gene3D" id="3.30.310.80">
    <property type="entry name" value="Kinase associated domain 1, KA1"/>
    <property type="match status" value="1"/>
</dbReference>
<dbReference type="FunFam" id="3.30.200.20:FF:000003">
    <property type="entry name" value="Non-specific serine/threonine protein kinase"/>
    <property type="match status" value="1"/>
</dbReference>
<feature type="region of interest" description="Disordered" evidence="13">
    <location>
        <begin position="1043"/>
        <end position="1069"/>
    </location>
</feature>
<keyword evidence="5" id="KW-0723">Serine/threonine-protein kinase</keyword>
<feature type="binding site" evidence="12">
    <location>
        <position position="81"/>
    </location>
    <ligand>
        <name>ATP</name>
        <dbReference type="ChEBI" id="CHEBI:30616"/>
    </ligand>
</feature>
<dbReference type="InterPro" id="IPR028375">
    <property type="entry name" value="KA1/Ssp2_C"/>
</dbReference>
<dbReference type="InterPro" id="IPR008271">
    <property type="entry name" value="Ser/Thr_kinase_AS"/>
</dbReference>
<evidence type="ECO:0000256" key="3">
    <source>
        <dbReference type="ARBA" id="ARBA00012513"/>
    </source>
</evidence>
<evidence type="ECO:0000256" key="11">
    <source>
        <dbReference type="ARBA" id="ARBA00048679"/>
    </source>
</evidence>
<reference evidence="17" key="1">
    <citation type="submission" date="2023-11" db="UniProtKB">
        <authorList>
            <consortium name="WormBaseParasite"/>
        </authorList>
    </citation>
    <scope>IDENTIFICATION</scope>
</reference>
<dbReference type="PROSITE" id="PS50032">
    <property type="entry name" value="KA1"/>
    <property type="match status" value="1"/>
</dbReference>
<dbReference type="InterPro" id="IPR017441">
    <property type="entry name" value="Protein_kinase_ATP_BS"/>
</dbReference>
<keyword evidence="7 12" id="KW-0547">Nucleotide-binding</keyword>
<dbReference type="GO" id="GO:0005737">
    <property type="term" value="C:cytoplasm"/>
    <property type="evidence" value="ECO:0007669"/>
    <property type="project" value="UniProtKB-SubCell"/>
</dbReference>
<dbReference type="SUPFAM" id="SSF103243">
    <property type="entry name" value="KA1-like"/>
    <property type="match status" value="1"/>
</dbReference>
<keyword evidence="9 12" id="KW-0067">ATP-binding</keyword>
<dbReference type="GO" id="GO:0000226">
    <property type="term" value="P:microtubule cytoskeleton organization"/>
    <property type="evidence" value="ECO:0007669"/>
    <property type="project" value="TreeGrafter"/>
</dbReference>
<organism evidence="16 17">
    <name type="scientific">Schistosoma mattheei</name>
    <dbReference type="NCBI Taxonomy" id="31246"/>
    <lineage>
        <taxon>Eukaryota</taxon>
        <taxon>Metazoa</taxon>
        <taxon>Spiralia</taxon>
        <taxon>Lophotrochozoa</taxon>
        <taxon>Platyhelminthes</taxon>
        <taxon>Trematoda</taxon>
        <taxon>Digenea</taxon>
        <taxon>Strigeidida</taxon>
        <taxon>Schistosomatoidea</taxon>
        <taxon>Schistosomatidae</taxon>
        <taxon>Schistosoma</taxon>
    </lineage>
</organism>
<dbReference type="PANTHER" id="PTHR24346:SF82">
    <property type="entry name" value="KP78A-RELATED"/>
    <property type="match status" value="1"/>
</dbReference>
<dbReference type="EC" id="2.7.11.1" evidence="3"/>
<dbReference type="SMART" id="SM00220">
    <property type="entry name" value="S_TKc"/>
    <property type="match status" value="1"/>
</dbReference>
<keyword evidence="4" id="KW-0963">Cytoplasm</keyword>
<evidence type="ECO:0000256" key="5">
    <source>
        <dbReference type="ARBA" id="ARBA00022527"/>
    </source>
</evidence>
<evidence type="ECO:0000256" key="2">
    <source>
        <dbReference type="ARBA" id="ARBA00006234"/>
    </source>
</evidence>
<dbReference type="Pfam" id="PF02149">
    <property type="entry name" value="KA1"/>
    <property type="match status" value="1"/>
</dbReference>
<evidence type="ECO:0000256" key="6">
    <source>
        <dbReference type="ARBA" id="ARBA00022679"/>
    </source>
</evidence>
<dbReference type="PROSITE" id="PS50011">
    <property type="entry name" value="PROTEIN_KINASE_DOM"/>
    <property type="match status" value="1"/>
</dbReference>
<evidence type="ECO:0000313" key="16">
    <source>
        <dbReference type="Proteomes" id="UP000050791"/>
    </source>
</evidence>
<dbReference type="PROSITE" id="PS00108">
    <property type="entry name" value="PROTEIN_KINASE_ST"/>
    <property type="match status" value="1"/>
</dbReference>
<evidence type="ECO:0000256" key="1">
    <source>
        <dbReference type="ARBA" id="ARBA00004496"/>
    </source>
</evidence>
<dbReference type="PROSITE" id="PS00107">
    <property type="entry name" value="PROTEIN_KINASE_ATP"/>
    <property type="match status" value="1"/>
</dbReference>
<dbReference type="GO" id="GO:0005524">
    <property type="term" value="F:ATP binding"/>
    <property type="evidence" value="ECO:0007669"/>
    <property type="project" value="UniProtKB-UniRule"/>
</dbReference>
<feature type="domain" description="Protein kinase" evidence="14">
    <location>
        <begin position="52"/>
        <end position="303"/>
    </location>
</feature>
<dbReference type="GO" id="GO:0050321">
    <property type="term" value="F:tau-protein kinase activity"/>
    <property type="evidence" value="ECO:0007669"/>
    <property type="project" value="TreeGrafter"/>
</dbReference>
<evidence type="ECO:0000256" key="4">
    <source>
        <dbReference type="ARBA" id="ARBA00022490"/>
    </source>
</evidence>
<evidence type="ECO:0000256" key="13">
    <source>
        <dbReference type="SAM" id="MobiDB-lite"/>
    </source>
</evidence>
<evidence type="ECO:0000259" key="15">
    <source>
        <dbReference type="PROSITE" id="PS50032"/>
    </source>
</evidence>
<evidence type="ECO:0000256" key="12">
    <source>
        <dbReference type="PROSITE-ProRule" id="PRU10141"/>
    </source>
</evidence>
<keyword evidence="8" id="KW-0418">Kinase</keyword>
<evidence type="ECO:0000313" key="17">
    <source>
        <dbReference type="WBParaSite" id="SMTH1_28540.1"/>
    </source>
</evidence>
<keyword evidence="6" id="KW-0808">Transferase</keyword>
<dbReference type="InterPro" id="IPR011009">
    <property type="entry name" value="Kinase-like_dom_sf"/>
</dbReference>
<dbReference type="PANTHER" id="PTHR24346">
    <property type="entry name" value="MAP/MICROTUBULE AFFINITY-REGULATING KINASE"/>
    <property type="match status" value="1"/>
</dbReference>
<evidence type="ECO:0000259" key="14">
    <source>
        <dbReference type="PROSITE" id="PS50011"/>
    </source>
</evidence>
<comment type="similarity">
    <text evidence="2">Belongs to the protein kinase superfamily. CAMK Ser/Thr protein kinase family. SNF1 subfamily.</text>
</comment>
<evidence type="ECO:0000256" key="10">
    <source>
        <dbReference type="ARBA" id="ARBA00047899"/>
    </source>
</evidence>
<dbReference type="Gene3D" id="1.10.510.10">
    <property type="entry name" value="Transferase(Phosphotransferase) domain 1"/>
    <property type="match status" value="1"/>
</dbReference>
<comment type="catalytic activity">
    <reaction evidence="11">
        <text>L-seryl-[protein] + ATP = O-phospho-L-seryl-[protein] + ADP + H(+)</text>
        <dbReference type="Rhea" id="RHEA:17989"/>
        <dbReference type="Rhea" id="RHEA-COMP:9863"/>
        <dbReference type="Rhea" id="RHEA-COMP:11604"/>
        <dbReference type="ChEBI" id="CHEBI:15378"/>
        <dbReference type="ChEBI" id="CHEBI:29999"/>
        <dbReference type="ChEBI" id="CHEBI:30616"/>
        <dbReference type="ChEBI" id="CHEBI:83421"/>
        <dbReference type="ChEBI" id="CHEBI:456216"/>
        <dbReference type="EC" id="2.7.11.1"/>
    </reaction>
</comment>